<evidence type="ECO:0000313" key="3">
    <source>
        <dbReference type="Proteomes" id="UP001551210"/>
    </source>
</evidence>
<proteinExistence type="inferred from homology"/>
<dbReference type="InterPro" id="IPR027417">
    <property type="entry name" value="P-loop_NTPase"/>
</dbReference>
<keyword evidence="3" id="KW-1185">Reference proteome</keyword>
<comment type="cofactor">
    <cofactor evidence="1">
        <name>Mg(2+)</name>
        <dbReference type="ChEBI" id="CHEBI:18420"/>
    </cofactor>
</comment>
<comment type="caution">
    <text evidence="1">Lacks conserved residue(s) required for the propagation of feature annotation.</text>
</comment>
<dbReference type="GO" id="GO:0004141">
    <property type="term" value="F:dethiobiotin synthase activity"/>
    <property type="evidence" value="ECO:0007669"/>
    <property type="project" value="UniProtKB-EC"/>
</dbReference>
<name>A0ABV3CTK4_STREX</name>
<keyword evidence="1" id="KW-0460">Magnesium</keyword>
<dbReference type="RefSeq" id="WP_359205862.1">
    <property type="nucleotide sequence ID" value="NZ_JBEZAM010000009.1"/>
</dbReference>
<dbReference type="InterPro" id="IPR004472">
    <property type="entry name" value="DTB_synth_BioD"/>
</dbReference>
<evidence type="ECO:0000256" key="1">
    <source>
        <dbReference type="HAMAP-Rule" id="MF_00336"/>
    </source>
</evidence>
<feature type="binding site" evidence="1">
    <location>
        <position position="50"/>
    </location>
    <ligand>
        <name>Mg(2+)</name>
        <dbReference type="ChEBI" id="CHEBI:18420"/>
    </ligand>
</feature>
<dbReference type="PANTHER" id="PTHR43210">
    <property type="entry name" value="DETHIOBIOTIN SYNTHETASE"/>
    <property type="match status" value="1"/>
</dbReference>
<dbReference type="CDD" id="cd03109">
    <property type="entry name" value="DTBS"/>
    <property type="match status" value="1"/>
</dbReference>
<dbReference type="EMBL" id="JBEZAM010000009">
    <property type="protein sequence ID" value="MEU7293549.1"/>
    <property type="molecule type" value="Genomic_DNA"/>
</dbReference>
<comment type="catalytic activity">
    <reaction evidence="1">
        <text>(7R,8S)-7,8-diammoniononanoate + CO2 + ATP = (4R,5S)-dethiobiotin + ADP + phosphate + 3 H(+)</text>
        <dbReference type="Rhea" id="RHEA:15805"/>
        <dbReference type="ChEBI" id="CHEBI:15378"/>
        <dbReference type="ChEBI" id="CHEBI:16526"/>
        <dbReference type="ChEBI" id="CHEBI:30616"/>
        <dbReference type="ChEBI" id="CHEBI:43474"/>
        <dbReference type="ChEBI" id="CHEBI:149469"/>
        <dbReference type="ChEBI" id="CHEBI:149473"/>
        <dbReference type="ChEBI" id="CHEBI:456216"/>
        <dbReference type="EC" id="6.3.3.3"/>
    </reaction>
</comment>
<feature type="binding site" evidence="1">
    <location>
        <position position="16"/>
    </location>
    <ligand>
        <name>Mg(2+)</name>
        <dbReference type="ChEBI" id="CHEBI:18420"/>
    </ligand>
</feature>
<keyword evidence="1" id="KW-0067">ATP-binding</keyword>
<feature type="binding site" evidence="1">
    <location>
        <position position="109"/>
    </location>
    <ligand>
        <name>Mg(2+)</name>
        <dbReference type="ChEBI" id="CHEBI:18420"/>
    </ligand>
</feature>
<feature type="binding site" evidence="1">
    <location>
        <begin position="200"/>
        <end position="202"/>
    </location>
    <ligand>
        <name>ATP</name>
        <dbReference type="ChEBI" id="CHEBI:30616"/>
    </ligand>
</feature>
<comment type="subunit">
    <text evidence="1">Homodimer.</text>
</comment>
<keyword evidence="1" id="KW-0547">Nucleotide-binding</keyword>
<keyword evidence="1 2" id="KW-0436">Ligase</keyword>
<dbReference type="Pfam" id="PF13500">
    <property type="entry name" value="AAA_26"/>
    <property type="match status" value="1"/>
</dbReference>
<protein>
    <recommendedName>
        <fullName evidence="1">ATP-dependent dethiobiotin synthetase BioD</fullName>
        <ecNumber evidence="1">6.3.3.3</ecNumber>
    </recommendedName>
    <alternativeName>
        <fullName evidence="1">DTB synthetase</fullName>
        <shortName evidence="1">DTBS</shortName>
    </alternativeName>
    <alternativeName>
        <fullName evidence="1">Dethiobiotin synthase</fullName>
    </alternativeName>
</protein>
<keyword evidence="1" id="KW-0093">Biotin biosynthesis</keyword>
<comment type="subcellular location">
    <subcellularLocation>
        <location evidence="1">Cytoplasm</location>
    </subcellularLocation>
</comment>
<dbReference type="NCBIfam" id="TIGR00347">
    <property type="entry name" value="bioD"/>
    <property type="match status" value="1"/>
</dbReference>
<comment type="similarity">
    <text evidence="1">Belongs to the dethiobiotin synthetase family.</text>
</comment>
<comment type="caution">
    <text evidence="2">The sequence shown here is derived from an EMBL/GenBank/DDBJ whole genome shotgun (WGS) entry which is preliminary data.</text>
</comment>
<dbReference type="PANTHER" id="PTHR43210:SF5">
    <property type="entry name" value="DETHIOBIOTIN SYNTHETASE"/>
    <property type="match status" value="1"/>
</dbReference>
<feature type="binding site" evidence="1">
    <location>
        <begin position="109"/>
        <end position="112"/>
    </location>
    <ligand>
        <name>ATP</name>
        <dbReference type="ChEBI" id="CHEBI:30616"/>
    </ligand>
</feature>
<evidence type="ECO:0000313" key="2">
    <source>
        <dbReference type="EMBL" id="MEU7293549.1"/>
    </source>
</evidence>
<sequence length="246" mass="23768">MGIVVVSGTGTEIGKTVVTAAVAAVATAAGRSVAVLKPAQTGLGPGERGDADEVVRLSGAVASAELGRFPEPLAPGTAARRAGLAPVGALEVAEAARKLAASHDLVLVEGAGGLLVRFDAEGGTLADAAALLGAPVLVVTPAGLGTLNSTALTAEALRARGIEQLGVVVGSWPAAPDLAARCNLADLPEAAGAPLLGAVPEGSGALDPAEFRAAAGGWLGPALGGTWDATAFGERFAPGAVVAEPS</sequence>
<feature type="binding site" evidence="1">
    <location>
        <begin position="170"/>
        <end position="171"/>
    </location>
    <ligand>
        <name>ATP</name>
        <dbReference type="ChEBI" id="CHEBI:30616"/>
    </ligand>
</feature>
<comment type="function">
    <text evidence="1">Catalyzes a mechanistically unusual reaction, the ATP-dependent insertion of CO2 between the N7 and N8 nitrogen atoms of 7,8-diaminopelargonic acid (DAPA, also called 7,8-diammoniononanoate) to form a ureido ring.</text>
</comment>
<dbReference type="EC" id="6.3.3.3" evidence="1"/>
<dbReference type="PIRSF" id="PIRSF006755">
    <property type="entry name" value="DTB_synth"/>
    <property type="match status" value="1"/>
</dbReference>
<dbReference type="HAMAP" id="MF_00336">
    <property type="entry name" value="BioD"/>
    <property type="match status" value="1"/>
</dbReference>
<accession>A0ABV3CTK4</accession>
<feature type="binding site" evidence="1">
    <location>
        <position position="41"/>
    </location>
    <ligand>
        <name>substrate</name>
    </ligand>
</feature>
<feature type="active site" evidence="1">
    <location>
        <position position="37"/>
    </location>
</feature>
<feature type="binding site" evidence="1">
    <location>
        <position position="50"/>
    </location>
    <ligand>
        <name>ATP</name>
        <dbReference type="ChEBI" id="CHEBI:30616"/>
    </ligand>
</feature>
<comment type="pathway">
    <text evidence="1">Cofactor biosynthesis; biotin biosynthesis; biotin from 7,8-diaminononanoate: step 1/2.</text>
</comment>
<dbReference type="Proteomes" id="UP001551210">
    <property type="component" value="Unassembled WGS sequence"/>
</dbReference>
<keyword evidence="1" id="KW-0963">Cytoplasm</keyword>
<organism evidence="2 3">
    <name type="scientific">Streptomyces exfoliatus</name>
    <name type="common">Streptomyces hydrogenans</name>
    <dbReference type="NCBI Taxonomy" id="1905"/>
    <lineage>
        <taxon>Bacteria</taxon>
        <taxon>Bacillati</taxon>
        <taxon>Actinomycetota</taxon>
        <taxon>Actinomycetes</taxon>
        <taxon>Kitasatosporales</taxon>
        <taxon>Streptomycetaceae</taxon>
        <taxon>Streptomyces</taxon>
    </lineage>
</organism>
<dbReference type="SUPFAM" id="SSF52540">
    <property type="entry name" value="P-loop containing nucleoside triphosphate hydrolases"/>
    <property type="match status" value="1"/>
</dbReference>
<feature type="binding site" evidence="1">
    <location>
        <begin position="12"/>
        <end position="17"/>
    </location>
    <ligand>
        <name>ATP</name>
        <dbReference type="ChEBI" id="CHEBI:30616"/>
    </ligand>
</feature>
<dbReference type="Gene3D" id="3.40.50.300">
    <property type="entry name" value="P-loop containing nucleotide triphosphate hydrolases"/>
    <property type="match status" value="1"/>
</dbReference>
<reference evidence="2 3" key="1">
    <citation type="submission" date="2024-06" db="EMBL/GenBank/DDBJ databases">
        <title>The Natural Products Discovery Center: Release of the First 8490 Sequenced Strains for Exploring Actinobacteria Biosynthetic Diversity.</title>
        <authorList>
            <person name="Kalkreuter E."/>
            <person name="Kautsar S.A."/>
            <person name="Yang D."/>
            <person name="Bader C.D."/>
            <person name="Teijaro C.N."/>
            <person name="Fluegel L."/>
            <person name="Davis C.M."/>
            <person name="Simpson J.R."/>
            <person name="Lauterbach L."/>
            <person name="Steele A.D."/>
            <person name="Gui C."/>
            <person name="Meng S."/>
            <person name="Li G."/>
            <person name="Viehrig K."/>
            <person name="Ye F."/>
            <person name="Su P."/>
            <person name="Kiefer A.F."/>
            <person name="Nichols A."/>
            <person name="Cepeda A.J."/>
            <person name="Yan W."/>
            <person name="Fan B."/>
            <person name="Jiang Y."/>
            <person name="Adhikari A."/>
            <person name="Zheng C.-J."/>
            <person name="Schuster L."/>
            <person name="Cowan T.M."/>
            <person name="Smanski M.J."/>
            <person name="Chevrette M.G."/>
            <person name="De Carvalho L.P.S."/>
            <person name="Shen B."/>
        </authorList>
    </citation>
    <scope>NUCLEOTIDE SEQUENCE [LARGE SCALE GENOMIC DNA]</scope>
    <source>
        <strain evidence="2 3">NPDC045705</strain>
    </source>
</reference>
<gene>
    <name evidence="1 2" type="primary">bioD</name>
    <name evidence="2" type="ORF">AB0A76_10140</name>
</gene>
<keyword evidence="1" id="KW-0479">Metal-binding</keyword>